<gene>
    <name evidence="2" type="ORF">CSA25_06490</name>
</gene>
<comment type="caution">
    <text evidence="2">The sequence shown here is derived from an EMBL/GenBank/DDBJ whole genome shotgun (WGS) entry which is preliminary data.</text>
</comment>
<evidence type="ECO:0000313" key="3">
    <source>
        <dbReference type="Proteomes" id="UP000231203"/>
    </source>
</evidence>
<organism evidence="2 3">
    <name type="scientific">Desulfobacter postgatei</name>
    <dbReference type="NCBI Taxonomy" id="2293"/>
    <lineage>
        <taxon>Bacteria</taxon>
        <taxon>Pseudomonadati</taxon>
        <taxon>Thermodesulfobacteriota</taxon>
        <taxon>Desulfobacteria</taxon>
        <taxon>Desulfobacterales</taxon>
        <taxon>Desulfobacteraceae</taxon>
        <taxon>Desulfobacter</taxon>
    </lineage>
</organism>
<feature type="domain" description="ACT" evidence="1">
    <location>
        <begin position="5"/>
        <end position="47"/>
    </location>
</feature>
<dbReference type="AlphaFoldDB" id="A0A2G6MPX2"/>
<accession>A0A2G6MPX2</accession>
<evidence type="ECO:0000259" key="1">
    <source>
        <dbReference type="Pfam" id="PF01842"/>
    </source>
</evidence>
<name>A0A2G6MPX2_9BACT</name>
<dbReference type="Gene3D" id="3.30.70.260">
    <property type="match status" value="1"/>
</dbReference>
<dbReference type="InterPro" id="IPR045865">
    <property type="entry name" value="ACT-like_dom_sf"/>
</dbReference>
<protein>
    <recommendedName>
        <fullName evidence="1">ACT domain-containing protein</fullName>
    </recommendedName>
</protein>
<proteinExistence type="predicted"/>
<sequence length="64" mass="7310">MNKMMISVLAKDRPRIIANVTSDLYDLGCNLENVNQVIVQNQFARFFLLSSHPKAYLLKPSDRA</sequence>
<evidence type="ECO:0000313" key="2">
    <source>
        <dbReference type="EMBL" id="PIE62148.1"/>
    </source>
</evidence>
<dbReference type="InterPro" id="IPR002912">
    <property type="entry name" value="ACT_dom"/>
</dbReference>
<reference evidence="2 3" key="1">
    <citation type="submission" date="2017-10" db="EMBL/GenBank/DDBJ databases">
        <title>Novel microbial diversity and functional potential in the marine mammal oral microbiome.</title>
        <authorList>
            <person name="Dudek N.K."/>
            <person name="Sun C.L."/>
            <person name="Burstein D."/>
            <person name="Kantor R.S."/>
            <person name="Aliaga Goltsman D.S."/>
            <person name="Bik E.M."/>
            <person name="Thomas B.C."/>
            <person name="Banfield J.F."/>
            <person name="Relman D.A."/>
        </authorList>
    </citation>
    <scope>NUCLEOTIDE SEQUENCE [LARGE SCALE GENOMIC DNA]</scope>
    <source>
        <strain evidence="2">DOLJORAL78_47_202</strain>
    </source>
</reference>
<dbReference type="Proteomes" id="UP000231203">
    <property type="component" value="Unassembled WGS sequence"/>
</dbReference>
<dbReference type="SUPFAM" id="SSF55021">
    <property type="entry name" value="ACT-like"/>
    <property type="match status" value="1"/>
</dbReference>
<dbReference type="EMBL" id="PDTI01000061">
    <property type="protein sequence ID" value="PIE62148.1"/>
    <property type="molecule type" value="Genomic_DNA"/>
</dbReference>
<dbReference type="Pfam" id="PF01842">
    <property type="entry name" value="ACT"/>
    <property type="match status" value="1"/>
</dbReference>